<name>A0AAE0ZN75_9GAST</name>
<accession>A0AAE0ZN75</accession>
<reference evidence="1" key="1">
    <citation type="journal article" date="2023" name="G3 (Bethesda)">
        <title>A reference genome for the long-term kleptoplast-retaining sea slug Elysia crispata morphotype clarki.</title>
        <authorList>
            <person name="Eastman K.E."/>
            <person name="Pendleton A.L."/>
            <person name="Shaikh M.A."/>
            <person name="Suttiyut T."/>
            <person name="Ogas R."/>
            <person name="Tomko P."/>
            <person name="Gavelis G."/>
            <person name="Widhalm J.R."/>
            <person name="Wisecaver J.H."/>
        </authorList>
    </citation>
    <scope>NUCLEOTIDE SEQUENCE</scope>
    <source>
        <strain evidence="1">ECLA1</strain>
    </source>
</reference>
<proteinExistence type="predicted"/>
<evidence type="ECO:0000313" key="2">
    <source>
        <dbReference type="Proteomes" id="UP001283361"/>
    </source>
</evidence>
<keyword evidence="2" id="KW-1185">Reference proteome</keyword>
<organism evidence="1 2">
    <name type="scientific">Elysia crispata</name>
    <name type="common">lettuce slug</name>
    <dbReference type="NCBI Taxonomy" id="231223"/>
    <lineage>
        <taxon>Eukaryota</taxon>
        <taxon>Metazoa</taxon>
        <taxon>Spiralia</taxon>
        <taxon>Lophotrochozoa</taxon>
        <taxon>Mollusca</taxon>
        <taxon>Gastropoda</taxon>
        <taxon>Heterobranchia</taxon>
        <taxon>Euthyneura</taxon>
        <taxon>Panpulmonata</taxon>
        <taxon>Sacoglossa</taxon>
        <taxon>Placobranchoidea</taxon>
        <taxon>Plakobranchidae</taxon>
        <taxon>Elysia</taxon>
    </lineage>
</organism>
<dbReference type="Proteomes" id="UP001283361">
    <property type="component" value="Unassembled WGS sequence"/>
</dbReference>
<gene>
    <name evidence="1" type="ORF">RRG08_017105</name>
</gene>
<dbReference type="EMBL" id="JAWDGP010003618">
    <property type="protein sequence ID" value="KAK3772568.1"/>
    <property type="molecule type" value="Genomic_DNA"/>
</dbReference>
<sequence>MLLLPYLKYLICISARSTHVSLVVLSVYLTSGCKVHVGPLGCYFLDLLRAESTKLGKGLSCDPGLGCVPLTLVPTSIQSSLLKVRHWRSSSPDSIRYSPQLGSSIPCPCISPKNLLKDETNRFDTNENARLSLAQLQGFPGLSPRARGFNSRHTQVALGCGTNTLSCLLPRGARSIQFVAAK</sequence>
<protein>
    <submittedName>
        <fullName evidence="1">Uncharacterized protein</fullName>
    </submittedName>
</protein>
<evidence type="ECO:0000313" key="1">
    <source>
        <dbReference type="EMBL" id="KAK3772568.1"/>
    </source>
</evidence>
<comment type="caution">
    <text evidence="1">The sequence shown here is derived from an EMBL/GenBank/DDBJ whole genome shotgun (WGS) entry which is preliminary data.</text>
</comment>
<dbReference type="AlphaFoldDB" id="A0AAE0ZN75"/>